<accession>A0ACC0JWL7</accession>
<comment type="caution">
    <text evidence="1">The sequence shown here is derived from an EMBL/GenBank/DDBJ whole genome shotgun (WGS) entry which is preliminary data.</text>
</comment>
<feature type="non-terminal residue" evidence="1">
    <location>
        <position position="1"/>
    </location>
</feature>
<evidence type="ECO:0000313" key="2">
    <source>
        <dbReference type="Proteomes" id="UP001064048"/>
    </source>
</evidence>
<name>A0ACC0JWL7_CHOFU</name>
<reference evidence="1 2" key="1">
    <citation type="journal article" date="2022" name="Genome Biol. Evol.">
        <title>The Spruce Budworm Genome: Reconstructing the Evolutionary History of Antifreeze Proteins.</title>
        <authorList>
            <person name="Beliveau C."/>
            <person name="Gagne P."/>
            <person name="Picq S."/>
            <person name="Vernygora O."/>
            <person name="Keeling C.I."/>
            <person name="Pinkney K."/>
            <person name="Doucet D."/>
            <person name="Wen F."/>
            <person name="Johnston J.S."/>
            <person name="Maaroufi H."/>
            <person name="Boyle B."/>
            <person name="Laroche J."/>
            <person name="Dewar K."/>
            <person name="Juretic N."/>
            <person name="Blackburn G."/>
            <person name="Nisole A."/>
            <person name="Brunet B."/>
            <person name="Brandao M."/>
            <person name="Lumley L."/>
            <person name="Duan J."/>
            <person name="Quan G."/>
            <person name="Lucarotti C.J."/>
            <person name="Roe A.D."/>
            <person name="Sperling F.A.H."/>
            <person name="Levesque R.C."/>
            <person name="Cusson M."/>
        </authorList>
    </citation>
    <scope>NUCLEOTIDE SEQUENCE [LARGE SCALE GENOMIC DNA]</scope>
    <source>
        <strain evidence="1">Glfc:IPQL:Cfum</strain>
    </source>
</reference>
<proteinExistence type="predicted"/>
<gene>
    <name evidence="1" type="ORF">MSG28_002550</name>
</gene>
<keyword evidence="2" id="KW-1185">Reference proteome</keyword>
<evidence type="ECO:0000313" key="1">
    <source>
        <dbReference type="EMBL" id="KAI8428365.1"/>
    </source>
</evidence>
<dbReference type="Proteomes" id="UP001064048">
    <property type="component" value="Chromosome 3"/>
</dbReference>
<protein>
    <submittedName>
        <fullName evidence="1">Uncharacterized protein</fullName>
    </submittedName>
</protein>
<sequence length="85" mass="9571">IGRISIKRIKRYKTTPAACPLAKFRWRPYYHTATLTTDAAGIWVYDRCAIVVRPATALVIVLMSTVMELSHSVKANEALSLPKRL</sequence>
<dbReference type="EMBL" id="CM046103">
    <property type="protein sequence ID" value="KAI8428365.1"/>
    <property type="molecule type" value="Genomic_DNA"/>
</dbReference>
<organism evidence="1 2">
    <name type="scientific">Choristoneura fumiferana</name>
    <name type="common">Spruce budworm moth</name>
    <name type="synonym">Archips fumiferana</name>
    <dbReference type="NCBI Taxonomy" id="7141"/>
    <lineage>
        <taxon>Eukaryota</taxon>
        <taxon>Metazoa</taxon>
        <taxon>Ecdysozoa</taxon>
        <taxon>Arthropoda</taxon>
        <taxon>Hexapoda</taxon>
        <taxon>Insecta</taxon>
        <taxon>Pterygota</taxon>
        <taxon>Neoptera</taxon>
        <taxon>Endopterygota</taxon>
        <taxon>Lepidoptera</taxon>
        <taxon>Glossata</taxon>
        <taxon>Ditrysia</taxon>
        <taxon>Tortricoidea</taxon>
        <taxon>Tortricidae</taxon>
        <taxon>Tortricinae</taxon>
        <taxon>Choristoneura</taxon>
    </lineage>
</organism>